<dbReference type="AlphaFoldDB" id="A0A1N6D892"/>
<sequence length="285" mass="32437">MFKRTIITVVLALFLLPALAQHSLLYKISGKGLKQPSYLYGTIHMICPDDFFLPEHVKEAFSRAKTIYLEMDMDDPAMMARLMESMQDKTDGYSLQDVFKPADYQKLSRYFKDSVGMDVSMFKTMKPMILLSSVMMKSLDCPNPASYEGTFIKMAQEQKKPIEGLENIEDQVAIFDAIPDSTESIMIMDYIDNLPKQRALFKRLVGAYKRQNITEIHDYLKDSPELAGFEDVMVYNRNRNWIPVIEKAAAKETTLIACGAMHLGGDQGVVALLRKQGYTVEPVLR</sequence>
<evidence type="ECO:0008006" key="3">
    <source>
        <dbReference type="Google" id="ProtNLM"/>
    </source>
</evidence>
<dbReference type="EMBL" id="FSRA01000001">
    <property type="protein sequence ID" value="SIN67018.1"/>
    <property type="molecule type" value="Genomic_DNA"/>
</dbReference>
<organism evidence="1 2">
    <name type="scientific">Chitinophaga niabensis</name>
    <dbReference type="NCBI Taxonomy" id="536979"/>
    <lineage>
        <taxon>Bacteria</taxon>
        <taxon>Pseudomonadati</taxon>
        <taxon>Bacteroidota</taxon>
        <taxon>Chitinophagia</taxon>
        <taxon>Chitinophagales</taxon>
        <taxon>Chitinophagaceae</taxon>
        <taxon>Chitinophaga</taxon>
    </lineage>
</organism>
<dbReference type="PANTHER" id="PTHR40590:SF1">
    <property type="entry name" value="CYTOPLASMIC PROTEIN"/>
    <property type="match status" value="1"/>
</dbReference>
<reference evidence="1 2" key="1">
    <citation type="submission" date="2016-11" db="EMBL/GenBank/DDBJ databases">
        <authorList>
            <person name="Jaros S."/>
            <person name="Januszkiewicz K."/>
            <person name="Wedrychowicz H."/>
        </authorList>
    </citation>
    <scope>NUCLEOTIDE SEQUENCE [LARGE SCALE GENOMIC DNA]</scope>
    <source>
        <strain evidence="1 2">DSM 24787</strain>
    </source>
</reference>
<dbReference type="Proteomes" id="UP000185003">
    <property type="component" value="Unassembled WGS sequence"/>
</dbReference>
<dbReference type="Pfam" id="PF01963">
    <property type="entry name" value="TraB_PrgY_gumN"/>
    <property type="match status" value="1"/>
</dbReference>
<gene>
    <name evidence="1" type="ORF">SAMN04488055_0444</name>
</gene>
<keyword evidence="2" id="KW-1185">Reference proteome</keyword>
<name>A0A1N6D892_9BACT</name>
<dbReference type="CDD" id="cd14789">
    <property type="entry name" value="Tiki"/>
    <property type="match status" value="1"/>
</dbReference>
<evidence type="ECO:0000313" key="2">
    <source>
        <dbReference type="Proteomes" id="UP000185003"/>
    </source>
</evidence>
<dbReference type="InterPro" id="IPR047111">
    <property type="entry name" value="YbaP-like"/>
</dbReference>
<dbReference type="InterPro" id="IPR002816">
    <property type="entry name" value="TraB/PrgY/GumN_fam"/>
</dbReference>
<dbReference type="OrthoDB" id="9798714at2"/>
<protein>
    <recommendedName>
        <fullName evidence="3">TraB family protein</fullName>
    </recommendedName>
</protein>
<dbReference type="STRING" id="536979.SAMN04488055_0444"/>
<accession>A0A1N6D892</accession>
<dbReference type="PANTHER" id="PTHR40590">
    <property type="entry name" value="CYTOPLASMIC PROTEIN-RELATED"/>
    <property type="match status" value="1"/>
</dbReference>
<evidence type="ECO:0000313" key="1">
    <source>
        <dbReference type="EMBL" id="SIN67018.1"/>
    </source>
</evidence>
<proteinExistence type="predicted"/>
<dbReference type="RefSeq" id="WP_074237535.1">
    <property type="nucleotide sequence ID" value="NZ_FSRA01000001.1"/>
</dbReference>